<comment type="caution">
    <text evidence="1">The sequence shown here is derived from an EMBL/GenBank/DDBJ whole genome shotgun (WGS) entry which is preliminary data.</text>
</comment>
<proteinExistence type="predicted"/>
<name>A0ACC2N6W2_9HYME</name>
<protein>
    <submittedName>
        <fullName evidence="1">Uncharacterized protein</fullName>
    </submittedName>
</protein>
<dbReference type="EMBL" id="CM056744">
    <property type="protein sequence ID" value="KAJ8666064.1"/>
    <property type="molecule type" value="Genomic_DNA"/>
</dbReference>
<evidence type="ECO:0000313" key="2">
    <source>
        <dbReference type="Proteomes" id="UP001239111"/>
    </source>
</evidence>
<gene>
    <name evidence="1" type="ORF">QAD02_007726</name>
</gene>
<reference evidence="1" key="1">
    <citation type="submission" date="2023-04" db="EMBL/GenBank/DDBJ databases">
        <title>A chromosome-level genome assembly of the parasitoid wasp Eretmocerus hayati.</title>
        <authorList>
            <person name="Zhong Y."/>
            <person name="Liu S."/>
            <person name="Liu Y."/>
        </authorList>
    </citation>
    <scope>NUCLEOTIDE SEQUENCE</scope>
    <source>
        <strain evidence="1">ZJU_SS_LIU_2023</strain>
    </source>
</reference>
<organism evidence="1 2">
    <name type="scientific">Eretmocerus hayati</name>
    <dbReference type="NCBI Taxonomy" id="131215"/>
    <lineage>
        <taxon>Eukaryota</taxon>
        <taxon>Metazoa</taxon>
        <taxon>Ecdysozoa</taxon>
        <taxon>Arthropoda</taxon>
        <taxon>Hexapoda</taxon>
        <taxon>Insecta</taxon>
        <taxon>Pterygota</taxon>
        <taxon>Neoptera</taxon>
        <taxon>Endopterygota</taxon>
        <taxon>Hymenoptera</taxon>
        <taxon>Apocrita</taxon>
        <taxon>Proctotrupomorpha</taxon>
        <taxon>Chalcidoidea</taxon>
        <taxon>Aphelinidae</taxon>
        <taxon>Aphelininae</taxon>
        <taxon>Eretmocerus</taxon>
    </lineage>
</organism>
<evidence type="ECO:0000313" key="1">
    <source>
        <dbReference type="EMBL" id="KAJ8666064.1"/>
    </source>
</evidence>
<accession>A0ACC2N6W2</accession>
<sequence>MLIRLLLVTVFLLSSMGPIICFKCLGKFDGSQNFKSHFQRIHTNDLKNSTNFPRKQGNCRVSRNSSSSLIHHITISHVILPQKRTSTSLPNHVEKRKSVRLDHANAVDNTSTIKTSPLDRTNDEFRQKSCDSVNKDDSDTIRVDDEIDSLRKSVEDGANKWITSLKLSMLTSANLTKVAESTKDFLSKISDASKVTLTNFLKSINVDFTPDVINFVDNFRFDGSVGRLKSQKRQDQAVQESHKYIPPKGIPLGYRLERRFDKKLQRPVYVKIYEKFQHVSIIEILKLIISHDIIREHIDSEAKSSDGYMHNFRDALSFALNEFFKKFPNALRLQIYFDDVVVNNKLGTKVPQHKLCMFYFVIQNLPKYLNSLLGGIHEFGIGYTSDINKYGFEKVLQPFMSDLRQLESDEGILVKLKSGEDYVLRATIASVSADTLAAHQLFGLLSPGRALHFCRCCMIDRNEFYRDINYFVEKRKEFGLEQDSALHKSKYWHFTRDWSFDPMHDIFEGNGELTLKLVIHHFINNEKYNLTVQKLNDRIDHFDYGSTDVKDKPSGCFTTPQLNNLEDHKIRQTAAQTWCLMRIFPFSLSDIVDEHNEHLQLVILLNKITEIVLSPKTSTSILPYLEMLIYDFNAFFVKLFPGVDPINKLHHWLHYCACILFSGPMEPMCCFRIEAKHREFTKYGSICQNYKNLPLSMINRAQTKQAAIWGDRISHLKPSIIQGPKERLF</sequence>
<dbReference type="Proteomes" id="UP001239111">
    <property type="component" value="Chromosome 4"/>
</dbReference>
<keyword evidence="2" id="KW-1185">Reference proteome</keyword>